<dbReference type="Proteomes" id="UP001487740">
    <property type="component" value="Unassembled WGS sequence"/>
</dbReference>
<protein>
    <submittedName>
        <fullName evidence="1">Uncharacterized protein</fullName>
    </submittedName>
</protein>
<dbReference type="EMBL" id="JARAKH010000048">
    <property type="protein sequence ID" value="KAK8376559.1"/>
    <property type="molecule type" value="Genomic_DNA"/>
</dbReference>
<gene>
    <name evidence="1" type="ORF">O3P69_009876</name>
</gene>
<dbReference type="AlphaFoldDB" id="A0AAW0SNL1"/>
<evidence type="ECO:0000313" key="1">
    <source>
        <dbReference type="EMBL" id="KAK8376559.1"/>
    </source>
</evidence>
<accession>A0AAW0SNL1</accession>
<sequence>MVRNKRVTDAEKLAVIKQKAPSVETLPYTEEGDRLCFTERVAIASTAMVKKEQFVVTVRHPTRVTDAIIDGKRKEQIESNRHLLVPVIETALFCDRNMLSLCGHRDDGPLDLTFPSTTGEGVFRGLLRYRTQVERILAHTLEPSRTLPGKDGDLVSAYATIRGIETIFAKIRPDAENHFHDLFMKAEELLVEVGNCMTQFLCHDSVDDRPSDQMFLVAAVLQAAKLYELDFESLTHMKAEAERWAFSIPVFQTIKEAQAHSSTSMFTQSRRSLENSIDTSSLQRGSREVFLSIEKDENLSVEYRRPRAPERTCSPLCLQ</sequence>
<keyword evidence="2" id="KW-1185">Reference proteome</keyword>
<evidence type="ECO:0000313" key="2">
    <source>
        <dbReference type="Proteomes" id="UP001487740"/>
    </source>
</evidence>
<comment type="caution">
    <text evidence="1">The sequence shown here is derived from an EMBL/GenBank/DDBJ whole genome shotgun (WGS) entry which is preliminary data.</text>
</comment>
<reference evidence="1 2" key="1">
    <citation type="submission" date="2023-03" db="EMBL/GenBank/DDBJ databases">
        <title>High-quality genome of Scylla paramamosain provides insights in environmental adaptation.</title>
        <authorList>
            <person name="Zhang L."/>
        </authorList>
    </citation>
    <scope>NUCLEOTIDE SEQUENCE [LARGE SCALE GENOMIC DNA]</scope>
    <source>
        <strain evidence="1">LZ_2023a</strain>
        <tissue evidence="1">Muscle</tissue>
    </source>
</reference>
<name>A0AAW0SNL1_SCYPA</name>
<organism evidence="1 2">
    <name type="scientific">Scylla paramamosain</name>
    <name type="common">Mud crab</name>
    <dbReference type="NCBI Taxonomy" id="85552"/>
    <lineage>
        <taxon>Eukaryota</taxon>
        <taxon>Metazoa</taxon>
        <taxon>Ecdysozoa</taxon>
        <taxon>Arthropoda</taxon>
        <taxon>Crustacea</taxon>
        <taxon>Multicrustacea</taxon>
        <taxon>Malacostraca</taxon>
        <taxon>Eumalacostraca</taxon>
        <taxon>Eucarida</taxon>
        <taxon>Decapoda</taxon>
        <taxon>Pleocyemata</taxon>
        <taxon>Brachyura</taxon>
        <taxon>Eubrachyura</taxon>
        <taxon>Portunoidea</taxon>
        <taxon>Portunidae</taxon>
        <taxon>Portuninae</taxon>
        <taxon>Scylla</taxon>
    </lineage>
</organism>
<proteinExistence type="predicted"/>